<dbReference type="PANTHER" id="PTHR11860">
    <property type="entry name" value="POLYMERIC-IMMUNOGLOBULIN RECEPTOR"/>
    <property type="match status" value="1"/>
</dbReference>
<name>A0A6J3EU65_SAPAP</name>
<sequence length="214" mass="24307">MKSREGRAMWLSPALLLLSFSGCFSIHSQESVRGPEHGSVSVQCHYQQRWETYVKWWCRGAHWDSCTILIQTRGSEQEEKRGRVVIKDNQRDHVFTVTMGGLRRNDTDIYWCGIKRRGTDLGTQVKVIVDPVGAASTPASSSSKLTTNRNMGVFISSHKRTHYVLLVFVKVPILLILVGAILWLKGSQRVPEKPWEQPIYMNLSSKHPNKDMAA</sequence>
<dbReference type="InterPro" id="IPR050671">
    <property type="entry name" value="CD300_family_receptors"/>
</dbReference>
<comment type="subcellular location">
    <subcellularLocation>
        <location evidence="1">Membrane</location>
    </subcellularLocation>
</comment>
<dbReference type="FunFam" id="2.60.40.10:FF:000370">
    <property type="entry name" value="CMRF35-like molecule 1"/>
    <property type="match status" value="1"/>
</dbReference>
<dbReference type="AlphaFoldDB" id="A0A6J3EU65"/>
<proteinExistence type="predicted"/>
<dbReference type="CDD" id="cd05716">
    <property type="entry name" value="IgV_pIgR_like"/>
    <property type="match status" value="1"/>
</dbReference>
<evidence type="ECO:0000256" key="3">
    <source>
        <dbReference type="ARBA" id="ARBA00022729"/>
    </source>
</evidence>
<dbReference type="GeneID" id="116525709"/>
<dbReference type="InterPro" id="IPR003599">
    <property type="entry name" value="Ig_sub"/>
</dbReference>
<organism evidence="9 10">
    <name type="scientific">Sapajus apella</name>
    <name type="common">Brown-capped capuchin</name>
    <name type="synonym">Cebus apella</name>
    <dbReference type="NCBI Taxonomy" id="9515"/>
    <lineage>
        <taxon>Eukaryota</taxon>
        <taxon>Metazoa</taxon>
        <taxon>Chordata</taxon>
        <taxon>Craniata</taxon>
        <taxon>Vertebrata</taxon>
        <taxon>Euteleostomi</taxon>
        <taxon>Mammalia</taxon>
        <taxon>Eutheria</taxon>
        <taxon>Euarchontoglires</taxon>
        <taxon>Primates</taxon>
        <taxon>Haplorrhini</taxon>
        <taxon>Platyrrhini</taxon>
        <taxon>Cebidae</taxon>
        <taxon>Cebinae</taxon>
        <taxon>Sapajus</taxon>
    </lineage>
</organism>
<evidence type="ECO:0000256" key="2">
    <source>
        <dbReference type="ARBA" id="ARBA00022692"/>
    </source>
</evidence>
<evidence type="ECO:0000256" key="4">
    <source>
        <dbReference type="ARBA" id="ARBA00023136"/>
    </source>
</evidence>
<feature type="transmembrane region" description="Helical" evidence="6">
    <location>
        <begin position="163"/>
        <end position="184"/>
    </location>
</feature>
<dbReference type="Proteomes" id="UP000504640">
    <property type="component" value="Unplaced"/>
</dbReference>
<evidence type="ECO:0000259" key="8">
    <source>
        <dbReference type="PROSITE" id="PS50835"/>
    </source>
</evidence>
<reference evidence="10" key="1">
    <citation type="submission" date="2025-08" db="UniProtKB">
        <authorList>
            <consortium name="RefSeq"/>
        </authorList>
    </citation>
    <scope>IDENTIFICATION</scope>
    <source>
        <tissue evidence="10">Blood</tissue>
    </source>
</reference>
<dbReference type="PROSITE" id="PS50835">
    <property type="entry name" value="IG_LIKE"/>
    <property type="match status" value="1"/>
</dbReference>
<evidence type="ECO:0000313" key="9">
    <source>
        <dbReference type="Proteomes" id="UP000504640"/>
    </source>
</evidence>
<dbReference type="InterPro" id="IPR036179">
    <property type="entry name" value="Ig-like_dom_sf"/>
</dbReference>
<keyword evidence="2 6" id="KW-0812">Transmembrane</keyword>
<protein>
    <submittedName>
        <fullName evidence="10">CMRF35-like molecule 7</fullName>
    </submittedName>
</protein>
<keyword evidence="5" id="KW-1015">Disulfide bond</keyword>
<dbReference type="InterPro" id="IPR007110">
    <property type="entry name" value="Ig-like_dom"/>
</dbReference>
<feature type="chain" id="PRO_5026954033" evidence="7">
    <location>
        <begin position="26"/>
        <end position="214"/>
    </location>
</feature>
<dbReference type="GO" id="GO:0005886">
    <property type="term" value="C:plasma membrane"/>
    <property type="evidence" value="ECO:0007669"/>
    <property type="project" value="TreeGrafter"/>
</dbReference>
<evidence type="ECO:0000256" key="7">
    <source>
        <dbReference type="SAM" id="SignalP"/>
    </source>
</evidence>
<evidence type="ECO:0000256" key="5">
    <source>
        <dbReference type="ARBA" id="ARBA00023157"/>
    </source>
</evidence>
<dbReference type="InterPro" id="IPR013783">
    <property type="entry name" value="Ig-like_fold"/>
</dbReference>
<accession>A0A6J3EU65</accession>
<dbReference type="PANTHER" id="PTHR11860:SF103">
    <property type="entry name" value="CMRF35-LIKE MOLECULE 7"/>
    <property type="match status" value="1"/>
</dbReference>
<keyword evidence="6" id="KW-1133">Transmembrane helix</keyword>
<dbReference type="Gene3D" id="2.60.40.10">
    <property type="entry name" value="Immunoglobulins"/>
    <property type="match status" value="1"/>
</dbReference>
<feature type="domain" description="Ig-like" evidence="8">
    <location>
        <begin position="13"/>
        <end position="128"/>
    </location>
</feature>
<gene>
    <name evidence="10" type="primary">CD300LB</name>
</gene>
<dbReference type="SUPFAM" id="SSF48726">
    <property type="entry name" value="Immunoglobulin"/>
    <property type="match status" value="1"/>
</dbReference>
<dbReference type="Pfam" id="PF07686">
    <property type="entry name" value="V-set"/>
    <property type="match status" value="1"/>
</dbReference>
<dbReference type="PROSITE" id="PS51257">
    <property type="entry name" value="PROKAR_LIPOPROTEIN"/>
    <property type="match status" value="1"/>
</dbReference>
<evidence type="ECO:0000256" key="1">
    <source>
        <dbReference type="ARBA" id="ARBA00004370"/>
    </source>
</evidence>
<keyword evidence="3 7" id="KW-0732">Signal</keyword>
<dbReference type="RefSeq" id="XP_032097715.1">
    <property type="nucleotide sequence ID" value="XM_032241824.1"/>
</dbReference>
<dbReference type="SMART" id="SM00409">
    <property type="entry name" value="IG"/>
    <property type="match status" value="1"/>
</dbReference>
<evidence type="ECO:0000313" key="10">
    <source>
        <dbReference type="RefSeq" id="XP_032097715.1"/>
    </source>
</evidence>
<feature type="signal peptide" evidence="7">
    <location>
        <begin position="1"/>
        <end position="25"/>
    </location>
</feature>
<evidence type="ECO:0000256" key="6">
    <source>
        <dbReference type="SAM" id="Phobius"/>
    </source>
</evidence>
<dbReference type="InterPro" id="IPR013106">
    <property type="entry name" value="Ig_V-set"/>
</dbReference>
<dbReference type="CTD" id="124599"/>
<keyword evidence="4 6" id="KW-0472">Membrane</keyword>
<keyword evidence="9" id="KW-1185">Reference proteome</keyword>
<dbReference type="GO" id="GO:0004888">
    <property type="term" value="F:transmembrane signaling receptor activity"/>
    <property type="evidence" value="ECO:0007669"/>
    <property type="project" value="TreeGrafter"/>
</dbReference>